<feature type="compositionally biased region" description="Polar residues" evidence="1">
    <location>
        <begin position="1"/>
        <end position="13"/>
    </location>
</feature>
<evidence type="ECO:0000256" key="1">
    <source>
        <dbReference type="SAM" id="MobiDB-lite"/>
    </source>
</evidence>
<dbReference type="EMBL" id="GBRH01260273">
    <property type="protein sequence ID" value="JAD37622.1"/>
    <property type="molecule type" value="Transcribed_RNA"/>
</dbReference>
<organism evidence="2">
    <name type="scientific">Arundo donax</name>
    <name type="common">Giant reed</name>
    <name type="synonym">Donax arundinaceus</name>
    <dbReference type="NCBI Taxonomy" id="35708"/>
    <lineage>
        <taxon>Eukaryota</taxon>
        <taxon>Viridiplantae</taxon>
        <taxon>Streptophyta</taxon>
        <taxon>Embryophyta</taxon>
        <taxon>Tracheophyta</taxon>
        <taxon>Spermatophyta</taxon>
        <taxon>Magnoliopsida</taxon>
        <taxon>Liliopsida</taxon>
        <taxon>Poales</taxon>
        <taxon>Poaceae</taxon>
        <taxon>PACMAD clade</taxon>
        <taxon>Arundinoideae</taxon>
        <taxon>Arundineae</taxon>
        <taxon>Arundo</taxon>
    </lineage>
</organism>
<sequence length="44" mass="5099">MRPNRSTTITVRNPKSMPWLPSLCTRRRRRLAKSDAANEMALSQ</sequence>
<protein>
    <submittedName>
        <fullName evidence="2">Uncharacterized protein</fullName>
    </submittedName>
</protein>
<dbReference type="AlphaFoldDB" id="A0A0A8ZS41"/>
<reference evidence="2" key="2">
    <citation type="journal article" date="2015" name="Data Brief">
        <title>Shoot transcriptome of the giant reed, Arundo donax.</title>
        <authorList>
            <person name="Barrero R.A."/>
            <person name="Guerrero F.D."/>
            <person name="Moolhuijzen P."/>
            <person name="Goolsby J.A."/>
            <person name="Tidwell J."/>
            <person name="Bellgard S.E."/>
            <person name="Bellgard M.I."/>
        </authorList>
    </citation>
    <scope>NUCLEOTIDE SEQUENCE</scope>
    <source>
        <tissue evidence="2">Shoot tissue taken approximately 20 cm above the soil surface</tissue>
    </source>
</reference>
<name>A0A0A8ZS41_ARUDO</name>
<evidence type="ECO:0000313" key="2">
    <source>
        <dbReference type="EMBL" id="JAD37622.1"/>
    </source>
</evidence>
<feature type="region of interest" description="Disordered" evidence="1">
    <location>
        <begin position="1"/>
        <end position="44"/>
    </location>
</feature>
<accession>A0A0A8ZS41</accession>
<proteinExistence type="predicted"/>
<reference evidence="2" key="1">
    <citation type="submission" date="2014-09" db="EMBL/GenBank/DDBJ databases">
        <authorList>
            <person name="Magalhaes I.L.F."/>
            <person name="Oliveira U."/>
            <person name="Santos F.R."/>
            <person name="Vidigal T.H.D.A."/>
            <person name="Brescovit A.D."/>
            <person name="Santos A.J."/>
        </authorList>
    </citation>
    <scope>NUCLEOTIDE SEQUENCE</scope>
    <source>
        <tissue evidence="2">Shoot tissue taken approximately 20 cm above the soil surface</tissue>
    </source>
</reference>